<dbReference type="Pfam" id="PF06686">
    <property type="entry name" value="SpoIIIAC"/>
    <property type="match status" value="2"/>
</dbReference>
<dbReference type="EMBL" id="JAQIFT010000068">
    <property type="protein sequence ID" value="MDA3733773.1"/>
    <property type="molecule type" value="Genomic_DNA"/>
</dbReference>
<dbReference type="InterPro" id="IPR014211">
    <property type="entry name" value="Spore_III_AD"/>
</dbReference>
<evidence type="ECO:0000313" key="3">
    <source>
        <dbReference type="Proteomes" id="UP001169242"/>
    </source>
</evidence>
<dbReference type="RefSeq" id="WP_053985422.1">
    <property type="nucleotide sequence ID" value="NZ_JAQIFT010000068.1"/>
</dbReference>
<dbReference type="NCBIfam" id="TIGR02849">
    <property type="entry name" value="spore_III_AD"/>
    <property type="match status" value="1"/>
</dbReference>
<comment type="caution">
    <text evidence="2">The sequence shown here is derived from an EMBL/GenBank/DDBJ whole genome shotgun (WGS) entry which is preliminary data.</text>
</comment>
<organism evidence="2 3">
    <name type="scientific">Holtiella tumoricola</name>
    <dbReference type="NCBI Taxonomy" id="3018743"/>
    <lineage>
        <taxon>Bacteria</taxon>
        <taxon>Bacillati</taxon>
        <taxon>Bacillota</taxon>
        <taxon>Clostridia</taxon>
        <taxon>Lachnospirales</taxon>
        <taxon>Cellulosilyticaceae</taxon>
        <taxon>Holtiella</taxon>
    </lineage>
</organism>
<accession>A0AA42J305</accession>
<keyword evidence="1" id="KW-0472">Membrane</keyword>
<keyword evidence="1" id="KW-0812">Transmembrane</keyword>
<name>A0AA42J305_9FIRM</name>
<evidence type="ECO:0000256" key="1">
    <source>
        <dbReference type="SAM" id="Phobius"/>
    </source>
</evidence>
<dbReference type="InterPro" id="IPR025664">
    <property type="entry name" value="Spore_III_AC/AD"/>
</dbReference>
<gene>
    <name evidence="2" type="primary">spoIIIAD</name>
    <name evidence="2" type="ORF">PBV87_20075</name>
</gene>
<feature type="transmembrane region" description="Helical" evidence="1">
    <location>
        <begin position="66"/>
        <end position="86"/>
    </location>
</feature>
<proteinExistence type="predicted"/>
<keyword evidence="1" id="KW-1133">Transmembrane helix</keyword>
<reference evidence="2" key="1">
    <citation type="journal article" date="2023" name="Int. J. Syst. Evol. Microbiol.">
        <title>&lt;i&gt;Holtiella tumoricola&lt;/i&gt; gen. nov. sp. nov., isolated from a human clinical sample.</title>
        <authorList>
            <person name="Allen-Vercoe E."/>
            <person name="Daigneault M.C."/>
            <person name="Vancuren S.J."/>
            <person name="Cochrane K."/>
            <person name="O'Neal L.L."/>
            <person name="Sankaranarayanan K."/>
            <person name="Lawson P.A."/>
        </authorList>
    </citation>
    <scope>NUCLEOTIDE SEQUENCE</scope>
    <source>
        <strain evidence="2">CC70A</strain>
    </source>
</reference>
<feature type="transmembrane region" description="Helical" evidence="1">
    <location>
        <begin position="31"/>
        <end position="54"/>
    </location>
</feature>
<feature type="transmembrane region" description="Helical" evidence="1">
    <location>
        <begin position="106"/>
        <end position="124"/>
    </location>
</feature>
<sequence length="127" mass="13717">MDIIKLTGFALAAVILALFVGENHKTAGNLIRIFACTLLLILILPQLSVIFSIITDLSTKMSLEDTYLKIIFKIVGIAYIAEFGYQLCKDAGESAIASKVQLAGKVLILVLASPIILALIELITQLI</sequence>
<evidence type="ECO:0000313" key="2">
    <source>
        <dbReference type="EMBL" id="MDA3733773.1"/>
    </source>
</evidence>
<dbReference type="AlphaFoldDB" id="A0AA42J305"/>
<protein>
    <submittedName>
        <fullName evidence="2">Stage III sporulation protein AD</fullName>
    </submittedName>
</protein>
<keyword evidence="3" id="KW-1185">Reference proteome</keyword>
<dbReference type="Proteomes" id="UP001169242">
    <property type="component" value="Unassembled WGS sequence"/>
</dbReference>